<proteinExistence type="predicted"/>
<feature type="domain" description="Outer membrane protein beta-barrel" evidence="1">
    <location>
        <begin position="21"/>
        <end position="195"/>
    </location>
</feature>
<evidence type="ECO:0000313" key="2">
    <source>
        <dbReference type="EMBL" id="MFD2731818.1"/>
    </source>
</evidence>
<comment type="caution">
    <text evidence="2">The sequence shown here is derived from an EMBL/GenBank/DDBJ whole genome shotgun (WGS) entry which is preliminary data.</text>
</comment>
<dbReference type="Proteomes" id="UP001597546">
    <property type="component" value="Unassembled WGS sequence"/>
</dbReference>
<organism evidence="2 3">
    <name type="scientific">Pedobacter alpinus</name>
    <dbReference type="NCBI Taxonomy" id="1590643"/>
    <lineage>
        <taxon>Bacteria</taxon>
        <taxon>Pseudomonadati</taxon>
        <taxon>Bacteroidota</taxon>
        <taxon>Sphingobacteriia</taxon>
        <taxon>Sphingobacteriales</taxon>
        <taxon>Sphingobacteriaceae</taxon>
        <taxon>Pedobacter</taxon>
    </lineage>
</organism>
<keyword evidence="3" id="KW-1185">Reference proteome</keyword>
<evidence type="ECO:0000313" key="3">
    <source>
        <dbReference type="Proteomes" id="UP001597546"/>
    </source>
</evidence>
<name>A0ABW5TRX1_9SPHI</name>
<protein>
    <submittedName>
        <fullName evidence="2">Porin family protein</fullName>
    </submittedName>
</protein>
<evidence type="ECO:0000259" key="1">
    <source>
        <dbReference type="Pfam" id="PF13568"/>
    </source>
</evidence>
<dbReference type="RefSeq" id="WP_379043327.1">
    <property type="nucleotide sequence ID" value="NZ_JBHSKW010000031.1"/>
</dbReference>
<dbReference type="InterPro" id="IPR025665">
    <property type="entry name" value="Beta-barrel_OMP_2"/>
</dbReference>
<sequence length="223" mass="24695">MKNLLLIILTISTLKVVGQNHLIGVKGGVNSTNITSSNFLSQSDSRTGLTAGLTYEFRFKKHFSIGADLIYNQRGFTNDLVFTDNLGNPTGEKYTTTFNYDYVSLPIKTGFNIGTKIYGFTNIGVIPSLLVDAKTTTPTFDTDAKFTGNETFDATNRVSKFDFAGLVEIGGGYKLNGRYWLFTSFSYQYSFTTITNSDYFANSKIRHNGMDLTIGLKCALTKE</sequence>
<accession>A0ABW5TRX1</accession>
<dbReference type="Pfam" id="PF13568">
    <property type="entry name" value="OMP_b-brl_2"/>
    <property type="match status" value="1"/>
</dbReference>
<reference evidence="3" key="1">
    <citation type="journal article" date="2019" name="Int. J. Syst. Evol. Microbiol.">
        <title>The Global Catalogue of Microorganisms (GCM) 10K type strain sequencing project: providing services to taxonomists for standard genome sequencing and annotation.</title>
        <authorList>
            <consortium name="The Broad Institute Genomics Platform"/>
            <consortium name="The Broad Institute Genome Sequencing Center for Infectious Disease"/>
            <person name="Wu L."/>
            <person name="Ma J."/>
        </authorList>
    </citation>
    <scope>NUCLEOTIDE SEQUENCE [LARGE SCALE GENOMIC DNA]</scope>
    <source>
        <strain evidence="3">KCTC 42456</strain>
    </source>
</reference>
<dbReference type="EMBL" id="JBHULV010000027">
    <property type="protein sequence ID" value="MFD2731818.1"/>
    <property type="molecule type" value="Genomic_DNA"/>
</dbReference>
<gene>
    <name evidence="2" type="ORF">ACFSSE_08870</name>
</gene>